<dbReference type="Pfam" id="PF13460">
    <property type="entry name" value="NAD_binding_10"/>
    <property type="match status" value="1"/>
</dbReference>
<dbReference type="RefSeq" id="XP_003057425.1">
    <property type="nucleotide sequence ID" value="XM_003057379.1"/>
</dbReference>
<accession>C1MML2</accession>
<dbReference type="Proteomes" id="UP000001876">
    <property type="component" value="Unassembled WGS sequence"/>
</dbReference>
<dbReference type="Gene3D" id="3.40.50.720">
    <property type="entry name" value="NAD(P)-binding Rossmann-like Domain"/>
    <property type="match status" value="1"/>
</dbReference>
<dbReference type="EMBL" id="GG663737">
    <property type="protein sequence ID" value="EEH59070.1"/>
    <property type="molecule type" value="Genomic_DNA"/>
</dbReference>
<dbReference type="PANTHER" id="PTHR12126:SF16">
    <property type="entry name" value="MIOREX COMPLEX COMPONENT 2"/>
    <property type="match status" value="1"/>
</dbReference>
<dbReference type="InterPro" id="IPR016040">
    <property type="entry name" value="NAD(P)-bd_dom"/>
</dbReference>
<keyword evidence="3" id="KW-1185">Reference proteome</keyword>
<dbReference type="PANTHER" id="PTHR12126">
    <property type="entry name" value="NADH-UBIQUINONE OXIDOREDUCTASE 39 KDA SUBUNIT-RELATED"/>
    <property type="match status" value="1"/>
</dbReference>
<evidence type="ECO:0000313" key="2">
    <source>
        <dbReference type="EMBL" id="EEH59070.1"/>
    </source>
</evidence>
<gene>
    <name evidence="2" type="ORF">MICPUCDRAFT_56573</name>
</gene>
<evidence type="ECO:0000259" key="1">
    <source>
        <dbReference type="Pfam" id="PF13460"/>
    </source>
</evidence>
<protein>
    <submittedName>
        <fullName evidence="2">Predicted protein</fullName>
    </submittedName>
</protein>
<dbReference type="GO" id="GO:0005739">
    <property type="term" value="C:mitochondrion"/>
    <property type="evidence" value="ECO:0007669"/>
    <property type="project" value="TreeGrafter"/>
</dbReference>
<dbReference type="GO" id="GO:0044877">
    <property type="term" value="F:protein-containing complex binding"/>
    <property type="evidence" value="ECO:0007669"/>
    <property type="project" value="TreeGrafter"/>
</dbReference>
<evidence type="ECO:0000313" key="3">
    <source>
        <dbReference type="Proteomes" id="UP000001876"/>
    </source>
</evidence>
<proteinExistence type="predicted"/>
<dbReference type="STRING" id="564608.C1MML2"/>
<dbReference type="OrthoDB" id="276721at2759"/>
<dbReference type="OMA" id="PPIMETS"/>
<dbReference type="SUPFAM" id="SSF51735">
    <property type="entry name" value="NAD(P)-binding Rossmann-fold domains"/>
    <property type="match status" value="1"/>
</dbReference>
<reference evidence="2 3" key="1">
    <citation type="journal article" date="2009" name="Science">
        <title>Green evolution and dynamic adaptations revealed by genomes of the marine picoeukaryotes Micromonas.</title>
        <authorList>
            <person name="Worden A.Z."/>
            <person name="Lee J.H."/>
            <person name="Mock T."/>
            <person name="Rouze P."/>
            <person name="Simmons M.P."/>
            <person name="Aerts A.L."/>
            <person name="Allen A.E."/>
            <person name="Cuvelier M.L."/>
            <person name="Derelle E."/>
            <person name="Everett M.V."/>
            <person name="Foulon E."/>
            <person name="Grimwood J."/>
            <person name="Gundlach H."/>
            <person name="Henrissat B."/>
            <person name="Napoli C."/>
            <person name="McDonald S.M."/>
            <person name="Parker M.S."/>
            <person name="Rombauts S."/>
            <person name="Salamov A."/>
            <person name="Von Dassow P."/>
            <person name="Badger J.H."/>
            <person name="Coutinho P.M."/>
            <person name="Demir E."/>
            <person name="Dubchak I."/>
            <person name="Gentemann C."/>
            <person name="Eikrem W."/>
            <person name="Gready J.E."/>
            <person name="John U."/>
            <person name="Lanier W."/>
            <person name="Lindquist E.A."/>
            <person name="Lucas S."/>
            <person name="Mayer K.F."/>
            <person name="Moreau H."/>
            <person name="Not F."/>
            <person name="Otillar R."/>
            <person name="Panaud O."/>
            <person name="Pangilinan J."/>
            <person name="Paulsen I."/>
            <person name="Piegu B."/>
            <person name="Poliakov A."/>
            <person name="Robbens S."/>
            <person name="Schmutz J."/>
            <person name="Toulza E."/>
            <person name="Wyss T."/>
            <person name="Zelensky A."/>
            <person name="Zhou K."/>
            <person name="Armbrust E.V."/>
            <person name="Bhattacharya D."/>
            <person name="Goodenough U.W."/>
            <person name="Van de Peer Y."/>
            <person name="Grigoriev I.V."/>
        </authorList>
    </citation>
    <scope>NUCLEOTIDE SEQUENCE [LARGE SCALE GENOMIC DNA]</scope>
    <source>
        <strain evidence="2 3">CCMP1545</strain>
    </source>
</reference>
<dbReference type="eggNOG" id="KOG4288">
    <property type="taxonomic scope" value="Eukaryota"/>
</dbReference>
<dbReference type="KEGG" id="mpp:MICPUCDRAFT_56573"/>
<sequence>MAASLAASPLGALARRRVAAPRRRVAVARRGVASVRADATATKKVVVLGGSGFVGSRVVDRLASAGVAEVTSISKSGAAVPGASSSVAIDLAAAAASEALAAAFEGADAVVSCVGCIGGSDEDMRAGNGDANATAIDAAKTAGVPKFVYVSVASIVPDVVGATPLMRGYFEGKAAAEAALMSAYPDASSRLVVKPSFIYGGDAFSVNPPRVTKQYGDQLVKLLGSGLVKSIAEKAPGAIALTLAEPVSVDDVAAAACAGALGRATTSECDGTDAIKACAGKLDVA</sequence>
<name>C1MML2_MICPC</name>
<dbReference type="InterPro" id="IPR036291">
    <property type="entry name" value="NAD(P)-bd_dom_sf"/>
</dbReference>
<dbReference type="AlphaFoldDB" id="C1MML2"/>
<organism evidence="3">
    <name type="scientific">Micromonas pusilla (strain CCMP1545)</name>
    <name type="common">Picoplanktonic green alga</name>
    <dbReference type="NCBI Taxonomy" id="564608"/>
    <lineage>
        <taxon>Eukaryota</taxon>
        <taxon>Viridiplantae</taxon>
        <taxon>Chlorophyta</taxon>
        <taxon>Mamiellophyceae</taxon>
        <taxon>Mamiellales</taxon>
        <taxon>Mamiellaceae</taxon>
        <taxon>Micromonas</taxon>
    </lineage>
</organism>
<dbReference type="InterPro" id="IPR051207">
    <property type="entry name" value="ComplexI_NDUFA9_subunit"/>
</dbReference>
<feature type="domain" description="NAD(P)-binding" evidence="1">
    <location>
        <begin position="49"/>
        <end position="181"/>
    </location>
</feature>
<dbReference type="GeneID" id="9682387"/>